<comment type="caution">
    <text evidence="1">The sequence shown here is derived from an EMBL/GenBank/DDBJ whole genome shotgun (WGS) entry which is preliminary data.</text>
</comment>
<gene>
    <name evidence="1" type="ORF">E3J48_08225</name>
</gene>
<dbReference type="Proteomes" id="UP000319130">
    <property type="component" value="Unassembled WGS sequence"/>
</dbReference>
<sequence length="171" mass="19255">MRARGLLVAFLLGVCLCFVPDPGHGEIRTALRREQASSMDVELLKAQVRYMMYNPAAYLSVNFHYMPAHVGDVGDVGDVVAIEVPSTLRALPGNIIPLNKIYVLIRDTRGVFSSRTGVDLLDQFKRTLENIYSYVDDLATDMDSDIVAEFYSQEGIILGYFSQGEYHLWER</sequence>
<dbReference type="AlphaFoldDB" id="A0A523VWF4"/>
<reference evidence="1 2" key="1">
    <citation type="submission" date="2019-03" db="EMBL/GenBank/DDBJ databases">
        <title>Metabolic potential of uncultured bacteria and archaea associated with petroleum seepage in deep-sea sediments.</title>
        <authorList>
            <person name="Dong X."/>
            <person name="Hubert C."/>
        </authorList>
    </citation>
    <scope>NUCLEOTIDE SEQUENCE [LARGE SCALE GENOMIC DNA]</scope>
    <source>
        <strain evidence="1">E29_bin52</strain>
    </source>
</reference>
<protein>
    <submittedName>
        <fullName evidence="1">Uncharacterized protein</fullName>
    </submittedName>
</protein>
<evidence type="ECO:0000313" key="1">
    <source>
        <dbReference type="EMBL" id="TET59112.1"/>
    </source>
</evidence>
<accession>A0A523VWF4</accession>
<name>A0A523VWF4_UNCAE</name>
<evidence type="ECO:0000313" key="2">
    <source>
        <dbReference type="Proteomes" id="UP000319130"/>
    </source>
</evidence>
<dbReference type="EMBL" id="SOIZ01000378">
    <property type="protein sequence ID" value="TET59112.1"/>
    <property type="molecule type" value="Genomic_DNA"/>
</dbReference>
<organism evidence="1 2">
    <name type="scientific">Aerophobetes bacterium</name>
    <dbReference type="NCBI Taxonomy" id="2030807"/>
    <lineage>
        <taxon>Bacteria</taxon>
        <taxon>Candidatus Aerophobota</taxon>
    </lineage>
</organism>
<proteinExistence type="predicted"/>